<name>A0A1H7WFY0_9BACI</name>
<accession>A0A1H7WFY0</accession>
<reference evidence="2" key="1">
    <citation type="submission" date="2016-10" db="EMBL/GenBank/DDBJ databases">
        <authorList>
            <person name="Varghese N."/>
            <person name="Submissions S."/>
        </authorList>
    </citation>
    <scope>NUCLEOTIDE SEQUENCE [LARGE SCALE GENOMIC DNA]</scope>
    <source>
        <strain evidence="2">B48,IBRC-M 10115,DSM 25386,CECT 8001</strain>
    </source>
</reference>
<dbReference type="Gene3D" id="3.40.50.300">
    <property type="entry name" value="P-loop containing nucleotide triphosphate hydrolases"/>
    <property type="match status" value="1"/>
</dbReference>
<dbReference type="EMBL" id="FOBW01000001">
    <property type="protein sequence ID" value="SEM20512.1"/>
    <property type="molecule type" value="Genomic_DNA"/>
</dbReference>
<keyword evidence="2" id="KW-1185">Reference proteome</keyword>
<sequence length="280" mass="32389">MDTKLILVEGLPGSGKTTTAELILELLKEKGLSSKLFLEGNLQHPADYDSISFFTNQEYAVLLEQYQEIRNDLNALAFERVDGWMVSRYELHKRLGDRELPNTLSKKLSENDIYELPLEKHIELLADNWTRFRDNSMNNNDIYIFECCFIQNPVTIGMVKYGASSEVVMNYVNSLASIIEPLNPVLIYVNQEDLRTSFTKAVQERPKEWFDGFTEYYTKQGYGKRQRAEGLDGTINVLEARAKLEAKIYDSIKFEKYKINNSDFDLLLHKTRIAKSLKEV</sequence>
<dbReference type="STRING" id="930146.SAMN05192533_101408"/>
<proteinExistence type="predicted"/>
<dbReference type="NCBIfam" id="NF005250">
    <property type="entry name" value="PRK06761.1"/>
    <property type="match status" value="1"/>
</dbReference>
<dbReference type="SUPFAM" id="SSF52540">
    <property type="entry name" value="P-loop containing nucleoside triphosphate hydrolases"/>
    <property type="match status" value="2"/>
</dbReference>
<dbReference type="RefSeq" id="WP_090740645.1">
    <property type="nucleotide sequence ID" value="NZ_FOBW01000001.1"/>
</dbReference>
<protein>
    <submittedName>
        <fullName evidence="1">Uncharacterized protein</fullName>
    </submittedName>
</protein>
<dbReference type="AlphaFoldDB" id="A0A1H7WFY0"/>
<dbReference type="InterPro" id="IPR027417">
    <property type="entry name" value="P-loop_NTPase"/>
</dbReference>
<evidence type="ECO:0000313" key="2">
    <source>
        <dbReference type="Proteomes" id="UP000198553"/>
    </source>
</evidence>
<organism evidence="1 2">
    <name type="scientific">Mesobacillus persicus</name>
    <dbReference type="NCBI Taxonomy" id="930146"/>
    <lineage>
        <taxon>Bacteria</taxon>
        <taxon>Bacillati</taxon>
        <taxon>Bacillota</taxon>
        <taxon>Bacilli</taxon>
        <taxon>Bacillales</taxon>
        <taxon>Bacillaceae</taxon>
        <taxon>Mesobacillus</taxon>
    </lineage>
</organism>
<evidence type="ECO:0000313" key="1">
    <source>
        <dbReference type="EMBL" id="SEM20512.1"/>
    </source>
</evidence>
<gene>
    <name evidence="1" type="ORF">SAMN05192533_101408</name>
</gene>
<dbReference type="Proteomes" id="UP000198553">
    <property type="component" value="Unassembled WGS sequence"/>
</dbReference>
<dbReference type="OrthoDB" id="8211253at2"/>